<evidence type="ECO:0000256" key="12">
    <source>
        <dbReference type="ARBA" id="ARBA00033708"/>
    </source>
</evidence>
<feature type="transmembrane region" description="Helical" evidence="14">
    <location>
        <begin position="6"/>
        <end position="24"/>
    </location>
</feature>
<evidence type="ECO:0000256" key="11">
    <source>
        <dbReference type="ARBA" id="ARBA00023201"/>
    </source>
</evidence>
<evidence type="ECO:0000256" key="3">
    <source>
        <dbReference type="ARBA" id="ARBA00022448"/>
    </source>
</evidence>
<evidence type="ECO:0000256" key="14">
    <source>
        <dbReference type="SAM" id="Phobius"/>
    </source>
</evidence>
<dbReference type="AlphaFoldDB" id="A0A640WAS9"/>
<accession>A0A640WAS9</accession>
<feature type="transmembrane region" description="Helical" evidence="14">
    <location>
        <begin position="448"/>
        <end position="468"/>
    </location>
</feature>
<dbReference type="InterPro" id="IPR001734">
    <property type="entry name" value="Na/solute_symporter"/>
</dbReference>
<dbReference type="PANTHER" id="PTHR48086">
    <property type="entry name" value="SODIUM/PROLINE SYMPORTER-RELATED"/>
    <property type="match status" value="1"/>
</dbReference>
<dbReference type="InterPro" id="IPR038377">
    <property type="entry name" value="Na/Glc_symporter_sf"/>
</dbReference>
<dbReference type="InterPro" id="IPR018212">
    <property type="entry name" value="Na/solute_symporter_CS"/>
</dbReference>
<dbReference type="EMBL" id="VTPX01000008">
    <property type="protein sequence ID" value="KAA0017241.1"/>
    <property type="molecule type" value="Genomic_DNA"/>
</dbReference>
<sequence length="486" mass="51981">MTALIGISIVLVLTLGVGLAPAFSRKAKQALSVNEYFLGSRGMGPVVLFFTSMATWYSSSLFLGAVAEVYAKGIGWIFAFTSTAISGLVFYFIAPRMQALGQRHRFVTQADFFAHRFDSRLLGLLVGLVGTVCMIPYITIQVVGVGLIFEIFTDGLVPFWLGALIAVAVCALFIYFGGMTSVAWTDVLLGIVFVTSIWFVVGMILFDAFGGFGSFFEAARTRVPELLTLPGPKNLEWGYFLSQTWVIGLGGYMWPHLYMRMVAARSARDARRVGSLITLASVPSQLPVVLGALAAAILIPSLASPDTALISLIGDYAPLWTIAILGAGGIAASLSTINSLAHSQGVTVAQDLYLRLVKKRPSESRIIAVSRAFVLITCVIAYAAALTKPTFLWTILANTYSGVIQFFPLMIAALFWSKATKQGAIAALIVGLVTALLFSYVIGTPWGIVAPAWGFVANVLTLIGVSLITQPAREGVGVTTVSREAT</sequence>
<evidence type="ECO:0000256" key="5">
    <source>
        <dbReference type="ARBA" id="ARBA00022692"/>
    </source>
</evidence>
<evidence type="ECO:0000256" key="9">
    <source>
        <dbReference type="ARBA" id="ARBA00023065"/>
    </source>
</evidence>
<evidence type="ECO:0000313" key="16">
    <source>
        <dbReference type="Proteomes" id="UP000466024"/>
    </source>
</evidence>
<dbReference type="Pfam" id="PF00474">
    <property type="entry name" value="SSF"/>
    <property type="match status" value="1"/>
</dbReference>
<feature type="transmembrane region" description="Helical" evidence="14">
    <location>
        <begin position="319"/>
        <end position="337"/>
    </location>
</feature>
<dbReference type="Gene3D" id="1.20.1730.10">
    <property type="entry name" value="Sodium/glucose cotransporter"/>
    <property type="match status" value="1"/>
</dbReference>
<dbReference type="GO" id="GO:0005886">
    <property type="term" value="C:plasma membrane"/>
    <property type="evidence" value="ECO:0007669"/>
    <property type="project" value="UniProtKB-SubCell"/>
</dbReference>
<keyword evidence="6" id="KW-0769">Symport</keyword>
<keyword evidence="7 14" id="KW-1133">Transmembrane helix</keyword>
<comment type="catalytic activity">
    <reaction evidence="12">
        <text>L-proline(in) + Na(+)(in) = L-proline(out) + Na(+)(out)</text>
        <dbReference type="Rhea" id="RHEA:28967"/>
        <dbReference type="ChEBI" id="CHEBI:29101"/>
        <dbReference type="ChEBI" id="CHEBI:60039"/>
    </reaction>
</comment>
<evidence type="ECO:0000256" key="6">
    <source>
        <dbReference type="ARBA" id="ARBA00022847"/>
    </source>
</evidence>
<evidence type="ECO:0000256" key="2">
    <source>
        <dbReference type="ARBA" id="ARBA00006434"/>
    </source>
</evidence>
<feature type="transmembrane region" description="Helical" evidence="14">
    <location>
        <begin position="366"/>
        <end position="385"/>
    </location>
</feature>
<evidence type="ECO:0000256" key="4">
    <source>
        <dbReference type="ARBA" id="ARBA00022475"/>
    </source>
</evidence>
<gene>
    <name evidence="15" type="ORF">F0A16_14690</name>
</gene>
<feature type="transmembrane region" description="Helical" evidence="14">
    <location>
        <begin position="237"/>
        <end position="255"/>
    </location>
</feature>
<keyword evidence="4" id="KW-1003">Cell membrane</keyword>
<keyword evidence="16" id="KW-1185">Reference proteome</keyword>
<feature type="transmembrane region" description="Helical" evidence="14">
    <location>
        <begin position="155"/>
        <end position="175"/>
    </location>
</feature>
<evidence type="ECO:0000256" key="1">
    <source>
        <dbReference type="ARBA" id="ARBA00004651"/>
    </source>
</evidence>
<evidence type="ECO:0000256" key="8">
    <source>
        <dbReference type="ARBA" id="ARBA00023053"/>
    </source>
</evidence>
<keyword evidence="10 14" id="KW-0472">Membrane</keyword>
<evidence type="ECO:0000256" key="7">
    <source>
        <dbReference type="ARBA" id="ARBA00022989"/>
    </source>
</evidence>
<feature type="transmembrane region" description="Helical" evidence="14">
    <location>
        <begin position="423"/>
        <end position="442"/>
    </location>
</feature>
<comment type="caution">
    <text evidence="15">The sequence shown here is derived from an EMBL/GenBank/DDBJ whole genome shotgun (WGS) entry which is preliminary data.</text>
</comment>
<evidence type="ECO:0000313" key="15">
    <source>
        <dbReference type="EMBL" id="KAA0017241.1"/>
    </source>
</evidence>
<dbReference type="RefSeq" id="WP_149436147.1">
    <property type="nucleotide sequence ID" value="NZ_VTPX01000008.1"/>
</dbReference>
<dbReference type="PROSITE" id="PS00457">
    <property type="entry name" value="NA_SOLUT_SYMP_2"/>
    <property type="match status" value="1"/>
</dbReference>
<dbReference type="PANTHER" id="PTHR48086:SF3">
    <property type="entry name" value="SODIUM_PROLINE SYMPORTER"/>
    <property type="match status" value="1"/>
</dbReference>
<feature type="transmembrane region" description="Helical" evidence="14">
    <location>
        <begin position="187"/>
        <end position="206"/>
    </location>
</feature>
<feature type="transmembrane region" description="Helical" evidence="14">
    <location>
        <begin position="73"/>
        <end position="94"/>
    </location>
</feature>
<keyword evidence="8" id="KW-0915">Sodium</keyword>
<evidence type="ECO:0000256" key="10">
    <source>
        <dbReference type="ARBA" id="ARBA00023136"/>
    </source>
</evidence>
<proteinExistence type="inferred from homology"/>
<reference evidence="15 16" key="1">
    <citation type="submission" date="2019-08" db="EMBL/GenBank/DDBJ databases">
        <title>Bioinformatics analysis of the strain L3 and L5.</title>
        <authorList>
            <person name="Li X."/>
        </authorList>
    </citation>
    <scope>NUCLEOTIDE SEQUENCE [LARGE SCALE GENOMIC DNA]</scope>
    <source>
        <strain evidence="15 16">L3</strain>
    </source>
</reference>
<feature type="transmembrane region" description="Helical" evidence="14">
    <location>
        <begin position="391"/>
        <end position="416"/>
    </location>
</feature>
<protein>
    <submittedName>
        <fullName evidence="15">Sodium:solute symporter family protein</fullName>
    </submittedName>
</protein>
<organism evidence="15 16">
    <name type="scientific">Salinicola corii</name>
    <dbReference type="NCBI Taxonomy" id="2606937"/>
    <lineage>
        <taxon>Bacteria</taxon>
        <taxon>Pseudomonadati</taxon>
        <taxon>Pseudomonadota</taxon>
        <taxon>Gammaproteobacteria</taxon>
        <taxon>Oceanospirillales</taxon>
        <taxon>Halomonadaceae</taxon>
        <taxon>Salinicola</taxon>
    </lineage>
</organism>
<name>A0A640WAS9_9GAMM</name>
<dbReference type="GO" id="GO:0006814">
    <property type="term" value="P:sodium ion transport"/>
    <property type="evidence" value="ECO:0007669"/>
    <property type="project" value="UniProtKB-KW"/>
</dbReference>
<dbReference type="Proteomes" id="UP000466024">
    <property type="component" value="Unassembled WGS sequence"/>
</dbReference>
<comment type="similarity">
    <text evidence="2 13">Belongs to the sodium:solute symporter (SSF) (TC 2.A.21) family.</text>
</comment>
<keyword evidence="3" id="KW-0813">Transport</keyword>
<feature type="transmembrane region" description="Helical" evidence="14">
    <location>
        <begin position="121"/>
        <end position="149"/>
    </location>
</feature>
<dbReference type="InterPro" id="IPR050277">
    <property type="entry name" value="Sodium:Solute_Symporter"/>
</dbReference>
<keyword evidence="5 14" id="KW-0812">Transmembrane</keyword>
<feature type="transmembrane region" description="Helical" evidence="14">
    <location>
        <begin position="45"/>
        <end position="67"/>
    </location>
</feature>
<comment type="subcellular location">
    <subcellularLocation>
        <location evidence="1">Cell membrane</location>
        <topology evidence="1">Multi-pass membrane protein</topology>
    </subcellularLocation>
</comment>
<keyword evidence="9" id="KW-0406">Ion transport</keyword>
<keyword evidence="11" id="KW-0739">Sodium transport</keyword>
<dbReference type="PROSITE" id="PS50283">
    <property type="entry name" value="NA_SOLUT_SYMP_3"/>
    <property type="match status" value="1"/>
</dbReference>
<dbReference type="GO" id="GO:0046942">
    <property type="term" value="P:carboxylic acid transport"/>
    <property type="evidence" value="ECO:0007669"/>
    <property type="project" value="UniProtKB-ARBA"/>
</dbReference>
<feature type="transmembrane region" description="Helical" evidence="14">
    <location>
        <begin position="276"/>
        <end position="299"/>
    </location>
</feature>
<dbReference type="GO" id="GO:0015293">
    <property type="term" value="F:symporter activity"/>
    <property type="evidence" value="ECO:0007669"/>
    <property type="project" value="UniProtKB-KW"/>
</dbReference>
<dbReference type="CDD" id="cd10322">
    <property type="entry name" value="SLC5sbd"/>
    <property type="match status" value="1"/>
</dbReference>
<evidence type="ECO:0000256" key="13">
    <source>
        <dbReference type="RuleBase" id="RU362091"/>
    </source>
</evidence>